<evidence type="ECO:0000256" key="2">
    <source>
        <dbReference type="SAM" id="MobiDB-lite"/>
    </source>
</evidence>
<dbReference type="EMBL" id="OV696687">
    <property type="protein sequence ID" value="CAH1253562.1"/>
    <property type="molecule type" value="Genomic_DNA"/>
</dbReference>
<feature type="compositionally biased region" description="Acidic residues" evidence="2">
    <location>
        <begin position="667"/>
        <end position="676"/>
    </location>
</feature>
<feature type="compositionally biased region" description="Acidic residues" evidence="2">
    <location>
        <begin position="265"/>
        <end position="277"/>
    </location>
</feature>
<dbReference type="PROSITE" id="PS50004">
    <property type="entry name" value="C2"/>
    <property type="match status" value="1"/>
</dbReference>
<dbReference type="InterPro" id="IPR041510">
    <property type="entry name" value="DUF5523"/>
</dbReference>
<feature type="compositionally biased region" description="Polar residues" evidence="2">
    <location>
        <begin position="130"/>
        <end position="142"/>
    </location>
</feature>
<dbReference type="Pfam" id="PF00168">
    <property type="entry name" value="C2"/>
    <property type="match status" value="1"/>
</dbReference>
<dbReference type="PANTHER" id="PTHR20837">
    <property type="entry name" value="CENTROSOMAL PROTEIN-RELATED"/>
    <property type="match status" value="1"/>
</dbReference>
<dbReference type="Gene3D" id="2.60.40.150">
    <property type="entry name" value="C2 domain"/>
    <property type="match status" value="1"/>
</dbReference>
<accession>A0A8J9ZFC7</accession>
<name>A0A8J9ZFC7_BRALA</name>
<feature type="compositionally biased region" description="Basic and acidic residues" evidence="2">
    <location>
        <begin position="143"/>
        <end position="203"/>
    </location>
</feature>
<dbReference type="InterPro" id="IPR035892">
    <property type="entry name" value="C2_domain_sf"/>
</dbReference>
<dbReference type="InterPro" id="IPR000008">
    <property type="entry name" value="C2_dom"/>
</dbReference>
<feature type="compositionally biased region" description="Basic and acidic residues" evidence="2">
    <location>
        <begin position="278"/>
        <end position="305"/>
    </location>
</feature>
<evidence type="ECO:0000313" key="4">
    <source>
        <dbReference type="EMBL" id="CAH1253562.1"/>
    </source>
</evidence>
<feature type="compositionally biased region" description="Basic and acidic residues" evidence="2">
    <location>
        <begin position="687"/>
        <end position="697"/>
    </location>
</feature>
<dbReference type="InterPro" id="IPR056288">
    <property type="entry name" value="CEP76_C"/>
</dbReference>
<evidence type="ECO:0000256" key="1">
    <source>
        <dbReference type="SAM" id="Coils"/>
    </source>
</evidence>
<dbReference type="InterPro" id="IPR052434">
    <property type="entry name" value="Tectonic-like_complex_comp"/>
</dbReference>
<dbReference type="Pfam" id="PF15625">
    <property type="entry name" value="CC2D2AN-C2"/>
    <property type="match status" value="1"/>
</dbReference>
<feature type="region of interest" description="Disordered" evidence="2">
    <location>
        <begin position="641"/>
        <end position="734"/>
    </location>
</feature>
<feature type="compositionally biased region" description="Basic residues" evidence="2">
    <location>
        <begin position="641"/>
        <end position="656"/>
    </location>
</feature>
<dbReference type="PANTHER" id="PTHR20837:SF0">
    <property type="entry name" value="COILED-COIL AND C2 DOMAIN-CONTAINING PROTEIN 2A"/>
    <property type="match status" value="1"/>
</dbReference>
<dbReference type="GO" id="GO:1904491">
    <property type="term" value="P:protein localization to ciliary transition zone"/>
    <property type="evidence" value="ECO:0007669"/>
    <property type="project" value="TreeGrafter"/>
</dbReference>
<dbReference type="Pfam" id="PF24656">
    <property type="entry name" value="CEPT76_peptidase"/>
    <property type="match status" value="1"/>
</dbReference>
<feature type="domain" description="C2" evidence="3">
    <location>
        <begin position="1089"/>
        <end position="1252"/>
    </location>
</feature>
<dbReference type="Proteomes" id="UP000838412">
    <property type="component" value="Chromosome 2"/>
</dbReference>
<dbReference type="SMART" id="SM00239">
    <property type="entry name" value="C2"/>
    <property type="match status" value="1"/>
</dbReference>
<dbReference type="Pfam" id="PF17661">
    <property type="entry name" value="DUF5523"/>
    <property type="match status" value="1"/>
</dbReference>
<dbReference type="OrthoDB" id="2162143at2759"/>
<keyword evidence="1" id="KW-0175">Coiled coil</keyword>
<feature type="region of interest" description="Disordered" evidence="2">
    <location>
        <begin position="235"/>
        <end position="307"/>
    </location>
</feature>
<evidence type="ECO:0000259" key="3">
    <source>
        <dbReference type="PROSITE" id="PS50004"/>
    </source>
</evidence>
<keyword evidence="5" id="KW-1185">Reference proteome</keyword>
<feature type="coiled-coil region" evidence="1">
    <location>
        <begin position="503"/>
        <end position="559"/>
    </location>
</feature>
<sequence>MADTTLRDKIRKRRQALQESLAQSDADPDISTSRMEDTWASNDVEPISPQQNGKVPAANGQAEKEQEEDTVLEVLDEETEKENMLQDLASRRKTRQRELNKSLQGTVESPTDEVDSSSKKMSMADAALSLTKTKSPSGLNSSVRERLKNKVKTVREKVESEAKEESRPARKLRALRERPPAITRFDKMSKDDMEAEKRLEESLSARSKWKKAGKGMKELLAKKDALPTDEEAYDFFTHVYDAEEEEEAPKPPVPQEPEAGPSGEGVEEGEEAQEEGETEPKEEGAADQPQREADRRREEAEKAQEALEDYLSAGWQMTHVHPAQYTGYQARVDREKDIYFVPSMLPVPAEEKVPQDAQPRYLEEEGFYVGERPPVPYKNQNIAEDRLLKEPDDRGSKWFGEDGKILALPDPLKTEPTRPPNMLIDEPEPMLETEYRKAWLKEFDGRYIDGSEQISGRGRYQLDVDVNTLVFTHHSLFSREHVLSARLNQLYQQYLVRTHKNMANFLTDKLKALKAAARHLESQEGQGLNPQPADQSGRLREYKNEIRQTRKLRDAEQQADRNLLKNILKVWRDIKALRQLQAFANTSAKLVVRKEETDKENDRVVWEQEVVEEVQEEEDAMEEEYRRQVDRYEVLMAEWKKQHKARKQKKKKKKKKEGSQESLQDSLQDESVEEGELLPKPEAPQAPDREGLREKVRQKALQIRRRPGEPILTPEVTNTATITPKQQCPRGEQERRQDVERLQVFVKVLFNDKEVSRTRPRSVTSDFKVTFGEIFPILIIQWPESIKLQVFEKGTLSNTLLAEVYAGIPEAAVTSGNVELEDLEFSSDQRVAYDHEAVGSGVMFSFEEDNSAPLCLLTTGIVSTSVSWGTKDDGTPLVPPVGPTTATIHSPMLQADPVAAIGATGMVDMEKLADWIEESRLDPNDPSNAALMQHVKNFTGGKNGVSRLPDYFRLEQLQEEFNFVTDEELEKSKRFRLLKLRSREVQEFRSYPMVPLRDREIPDSIFKEYEKRQKEKEEKDVRDDMDAHRKRVARFQSKVKEHVLNRYRMARHQFSTKDMVVEDQVPDIGTLTVTLLKVTEPRRPLRPTRKERKKVTAQALSPGDVKILVNIQRAFNMQIRTEEVRGAGSGTSSGGDRTAGDAHSAVLVRPFVEVTFQRTNQKTSTAEGINPSWNEELQLPLKVPNNDYSPSNLQTLDDTLFINVFDELVIDILEDDRQRETDIHRRIERHWLGSIRIPFSTIYFQSQIDGTFRVEAPPVLLGYKHGGGGGSEGLDLQMGGNEHTYLTLFITIEPALTPLEPLKEKFDSQEDEKLLFQAEKWQGEIENRFKPKRNISTTVTDINGKSVFVTRFIQPLRPPDELIDSNADTRQNSERVARFVSLIPFISDSTLFAGICDIWSTCDQFLQMLSGDEEEHAVLLCNYFLHMGKKAWVLLGSAVPEGPTAYVLTHESSGDYLLWNPSSGECFNQHDPFCPMQSVGCLINQDNIWANVQEYAAAARMNFDTTKEAQWKPFFSRSYPNPGLSSIQPDQLVYLPTDKDYVANLQDRIEKKLRDKVMEWRPHSITRWNRHCTQKFRRLLPMLEQSGGRGTADEHRRELEQILASYKMSGFPMQMPYTEDNPVVEAVFSTGVHQLQGKDVEFALAVHIHPYPNSVLSLWVYVASLVRKR</sequence>
<proteinExistence type="predicted"/>
<dbReference type="Pfam" id="PF24652">
    <property type="entry name" value="CEP76_C"/>
    <property type="match status" value="1"/>
</dbReference>
<feature type="region of interest" description="Disordered" evidence="2">
    <location>
        <begin position="1"/>
        <end position="214"/>
    </location>
</feature>
<gene>
    <name evidence="4" type="primary">CC2D2A</name>
    <name evidence="4" type="ORF">BLAG_LOCUS13288</name>
</gene>
<evidence type="ECO:0000313" key="5">
    <source>
        <dbReference type="Proteomes" id="UP000838412"/>
    </source>
</evidence>
<dbReference type="SUPFAM" id="SSF49562">
    <property type="entry name" value="C2 domain (Calcium/lipid-binding domain, CaLB)"/>
    <property type="match status" value="1"/>
</dbReference>
<dbReference type="GO" id="GO:0035869">
    <property type="term" value="C:ciliary transition zone"/>
    <property type="evidence" value="ECO:0007669"/>
    <property type="project" value="TreeGrafter"/>
</dbReference>
<feature type="compositionally biased region" description="Acidic residues" evidence="2">
    <location>
        <begin position="65"/>
        <end position="80"/>
    </location>
</feature>
<dbReference type="InterPro" id="IPR056290">
    <property type="entry name" value="CEPT76/DRC7_peptidase-like_dom"/>
</dbReference>
<organism evidence="4 5">
    <name type="scientific">Branchiostoma lanceolatum</name>
    <name type="common">Common lancelet</name>
    <name type="synonym">Amphioxus lanceolatum</name>
    <dbReference type="NCBI Taxonomy" id="7740"/>
    <lineage>
        <taxon>Eukaryota</taxon>
        <taxon>Metazoa</taxon>
        <taxon>Chordata</taxon>
        <taxon>Cephalochordata</taxon>
        <taxon>Leptocardii</taxon>
        <taxon>Amphioxiformes</taxon>
        <taxon>Branchiostomatidae</taxon>
        <taxon>Branchiostoma</taxon>
    </lineage>
</organism>
<reference evidence="4" key="1">
    <citation type="submission" date="2022-01" db="EMBL/GenBank/DDBJ databases">
        <authorList>
            <person name="Braso-Vives M."/>
        </authorList>
    </citation>
    <scope>NUCLEOTIDE SEQUENCE</scope>
</reference>
<protein>
    <submittedName>
        <fullName evidence="4">CC2D2A protein</fullName>
    </submittedName>
</protein>
<dbReference type="GO" id="GO:1905515">
    <property type="term" value="P:non-motile cilium assembly"/>
    <property type="evidence" value="ECO:0007669"/>
    <property type="project" value="TreeGrafter"/>
</dbReference>
<feature type="compositionally biased region" description="Polar residues" evidence="2">
    <location>
        <begin position="715"/>
        <end position="726"/>
    </location>
</feature>
<dbReference type="InterPro" id="IPR028928">
    <property type="entry name" value="CC2D2AN-C2"/>
</dbReference>